<dbReference type="PANTHER" id="PTHR14453:SF106">
    <property type="entry name" value="POLY [ADP-RIBOSE] POLYMERASE"/>
    <property type="match status" value="1"/>
</dbReference>
<evidence type="ECO:0000256" key="7">
    <source>
        <dbReference type="RuleBase" id="RU362114"/>
    </source>
</evidence>
<comment type="subcellular location">
    <subcellularLocation>
        <location evidence="1">Nucleus</location>
    </subcellularLocation>
</comment>
<evidence type="ECO:0000313" key="9">
    <source>
        <dbReference type="Proteomes" id="UP000515161"/>
    </source>
</evidence>
<keyword evidence="3 7" id="KW-0808">Transferase</keyword>
<organism evidence="9 10">
    <name type="scientific">Gymnodraco acuticeps</name>
    <name type="common">Antarctic dragonfish</name>
    <dbReference type="NCBI Taxonomy" id="8218"/>
    <lineage>
        <taxon>Eukaryota</taxon>
        <taxon>Metazoa</taxon>
        <taxon>Chordata</taxon>
        <taxon>Craniata</taxon>
        <taxon>Vertebrata</taxon>
        <taxon>Euteleostomi</taxon>
        <taxon>Actinopterygii</taxon>
        <taxon>Neopterygii</taxon>
        <taxon>Teleostei</taxon>
        <taxon>Neoteleostei</taxon>
        <taxon>Acanthomorphata</taxon>
        <taxon>Eupercaria</taxon>
        <taxon>Perciformes</taxon>
        <taxon>Notothenioidei</taxon>
        <taxon>Bathydraconidae</taxon>
        <taxon>Gymnodraco</taxon>
    </lineage>
</organism>
<name>A0A6P8SQZ1_GYMAC</name>
<accession>A0A6P8SQZ1</accession>
<gene>
    <name evidence="10" type="primary">LOC117533489</name>
</gene>
<dbReference type="InParanoid" id="A0A6P8SQZ1"/>
<dbReference type="Gene3D" id="3.90.228.10">
    <property type="match status" value="1"/>
</dbReference>
<dbReference type="AlphaFoldDB" id="A0A6P8SQZ1"/>
<dbReference type="GO" id="GO:0005737">
    <property type="term" value="C:cytoplasm"/>
    <property type="evidence" value="ECO:0007669"/>
    <property type="project" value="TreeGrafter"/>
</dbReference>
<dbReference type="CDD" id="cd01439">
    <property type="entry name" value="TCCD_inducible_PARP_like"/>
    <property type="match status" value="1"/>
</dbReference>
<sequence length="171" mass="19302">MKGDLIKLFPVAAGSQKYTDVETELRTSFTPNIISIVQNMTLWKNYQLLKKQLDVNNKHNNERKLFHKRGFNRSYTGTHGAMYGNGSYFAVSATFSQGYAKPDIRNHMRMYLAKVLVGDFTTGRAGMITPPTKSSSNTTDLYDSVADNSANPTIFVVFDDIQAYPEYLTFT</sequence>
<dbReference type="EC" id="2.4.2.-" evidence="7"/>
<dbReference type="OrthoDB" id="6133115at2759"/>
<evidence type="ECO:0000256" key="1">
    <source>
        <dbReference type="ARBA" id="ARBA00004123"/>
    </source>
</evidence>
<evidence type="ECO:0000256" key="6">
    <source>
        <dbReference type="ARBA" id="ARBA00024347"/>
    </source>
</evidence>
<comment type="similarity">
    <text evidence="6">Belongs to the ARTD/PARP family.</text>
</comment>
<feature type="domain" description="PARP catalytic" evidence="8">
    <location>
        <begin position="1"/>
        <end position="171"/>
    </location>
</feature>
<keyword evidence="9" id="KW-1185">Reference proteome</keyword>
<evidence type="ECO:0000256" key="4">
    <source>
        <dbReference type="ARBA" id="ARBA00023027"/>
    </source>
</evidence>
<proteinExistence type="inferred from homology"/>
<dbReference type="KEGG" id="gacu:117533489"/>
<dbReference type="GO" id="GO:1990404">
    <property type="term" value="F:NAD+-protein mono-ADP-ribosyltransferase activity"/>
    <property type="evidence" value="ECO:0007669"/>
    <property type="project" value="TreeGrafter"/>
</dbReference>
<dbReference type="Pfam" id="PF00644">
    <property type="entry name" value="PARP"/>
    <property type="match status" value="1"/>
</dbReference>
<reference evidence="10" key="1">
    <citation type="submission" date="2025-08" db="UniProtKB">
        <authorList>
            <consortium name="RefSeq"/>
        </authorList>
    </citation>
    <scope>IDENTIFICATION</scope>
</reference>
<dbReference type="Proteomes" id="UP000515161">
    <property type="component" value="Unplaced"/>
</dbReference>
<dbReference type="PROSITE" id="PS51059">
    <property type="entry name" value="PARP_CATALYTIC"/>
    <property type="match status" value="1"/>
</dbReference>
<dbReference type="GO" id="GO:0070212">
    <property type="term" value="P:protein poly-ADP-ribosylation"/>
    <property type="evidence" value="ECO:0007669"/>
    <property type="project" value="TreeGrafter"/>
</dbReference>
<dbReference type="InterPro" id="IPR012317">
    <property type="entry name" value="Poly(ADP-ribose)pol_cat_dom"/>
</dbReference>
<keyword evidence="4 7" id="KW-0520">NAD</keyword>
<evidence type="ECO:0000259" key="8">
    <source>
        <dbReference type="PROSITE" id="PS51059"/>
    </source>
</evidence>
<dbReference type="GeneID" id="117533489"/>
<dbReference type="GO" id="GO:0005634">
    <property type="term" value="C:nucleus"/>
    <property type="evidence" value="ECO:0007669"/>
    <property type="project" value="UniProtKB-SubCell"/>
</dbReference>
<keyword evidence="5" id="KW-0539">Nucleus</keyword>
<keyword evidence="2 7" id="KW-0328">Glycosyltransferase</keyword>
<evidence type="ECO:0000313" key="10">
    <source>
        <dbReference type="RefSeq" id="XP_034053163.1"/>
    </source>
</evidence>
<evidence type="ECO:0000256" key="3">
    <source>
        <dbReference type="ARBA" id="ARBA00022679"/>
    </source>
</evidence>
<dbReference type="InterPro" id="IPR052056">
    <property type="entry name" value="Mono-ARTD/PARP"/>
</dbReference>
<dbReference type="RefSeq" id="XP_034053163.1">
    <property type="nucleotide sequence ID" value="XM_034197272.1"/>
</dbReference>
<evidence type="ECO:0000256" key="2">
    <source>
        <dbReference type="ARBA" id="ARBA00022676"/>
    </source>
</evidence>
<dbReference type="SUPFAM" id="SSF56399">
    <property type="entry name" value="ADP-ribosylation"/>
    <property type="match status" value="1"/>
</dbReference>
<protein>
    <recommendedName>
        <fullName evidence="7">Poly [ADP-ribose] polymerase</fullName>
        <shortName evidence="7">PARP</shortName>
        <ecNumber evidence="7">2.4.2.-</ecNumber>
    </recommendedName>
</protein>
<evidence type="ECO:0000256" key="5">
    <source>
        <dbReference type="ARBA" id="ARBA00023242"/>
    </source>
</evidence>
<dbReference type="PANTHER" id="PTHR14453">
    <property type="entry name" value="PARP/ZINC FINGER CCCH TYPE DOMAIN CONTAINING PROTEIN"/>
    <property type="match status" value="1"/>
</dbReference>
<dbReference type="GO" id="GO:0003714">
    <property type="term" value="F:transcription corepressor activity"/>
    <property type="evidence" value="ECO:0007669"/>
    <property type="project" value="TreeGrafter"/>
</dbReference>
<dbReference type="GO" id="GO:0010629">
    <property type="term" value="P:negative regulation of gene expression"/>
    <property type="evidence" value="ECO:0007669"/>
    <property type="project" value="TreeGrafter"/>
</dbReference>
<dbReference type="GO" id="GO:0003950">
    <property type="term" value="F:NAD+ poly-ADP-ribosyltransferase activity"/>
    <property type="evidence" value="ECO:0007669"/>
    <property type="project" value="UniProtKB-UniRule"/>
</dbReference>